<name>A0A2N9FXK9_FAGSY</name>
<proteinExistence type="predicted"/>
<reference evidence="2" key="1">
    <citation type="submission" date="2018-02" db="EMBL/GenBank/DDBJ databases">
        <authorList>
            <person name="Cohen D.B."/>
            <person name="Kent A.D."/>
        </authorList>
    </citation>
    <scope>NUCLEOTIDE SEQUENCE</scope>
</reference>
<dbReference type="AlphaFoldDB" id="A0A2N9FXK9"/>
<evidence type="ECO:0000313" key="2">
    <source>
        <dbReference type="EMBL" id="SPC91729.1"/>
    </source>
</evidence>
<protein>
    <submittedName>
        <fullName evidence="2">Uncharacterized protein</fullName>
    </submittedName>
</protein>
<feature type="transmembrane region" description="Helical" evidence="1">
    <location>
        <begin position="74"/>
        <end position="91"/>
    </location>
</feature>
<keyword evidence="1" id="KW-1133">Transmembrane helix</keyword>
<dbReference type="EMBL" id="OIVN01001247">
    <property type="protein sequence ID" value="SPC91729.1"/>
    <property type="molecule type" value="Genomic_DNA"/>
</dbReference>
<accession>A0A2N9FXK9</accession>
<organism evidence="2">
    <name type="scientific">Fagus sylvatica</name>
    <name type="common">Beechnut</name>
    <dbReference type="NCBI Taxonomy" id="28930"/>
    <lineage>
        <taxon>Eukaryota</taxon>
        <taxon>Viridiplantae</taxon>
        <taxon>Streptophyta</taxon>
        <taxon>Embryophyta</taxon>
        <taxon>Tracheophyta</taxon>
        <taxon>Spermatophyta</taxon>
        <taxon>Magnoliopsida</taxon>
        <taxon>eudicotyledons</taxon>
        <taxon>Gunneridae</taxon>
        <taxon>Pentapetalae</taxon>
        <taxon>rosids</taxon>
        <taxon>fabids</taxon>
        <taxon>Fagales</taxon>
        <taxon>Fagaceae</taxon>
        <taxon>Fagus</taxon>
    </lineage>
</organism>
<evidence type="ECO:0000256" key="1">
    <source>
        <dbReference type="SAM" id="Phobius"/>
    </source>
</evidence>
<keyword evidence="1" id="KW-0812">Transmembrane</keyword>
<sequence length="92" mass="9401">MTKKLIVVVLAHEGKVPERHYIPPSNLPNHIAPIASPTVAPSQQGGAHATMGSIGFMDIPLAPPAQDGGAHGKGGFMGILMGVGVLMGMVLL</sequence>
<keyword evidence="1" id="KW-0472">Membrane</keyword>
<gene>
    <name evidence="2" type="ORF">FSB_LOCUS19611</name>
</gene>